<feature type="coiled-coil region" evidence="13">
    <location>
        <begin position="352"/>
        <end position="416"/>
    </location>
</feature>
<dbReference type="Pfam" id="PF11995">
    <property type="entry name" value="DUF3490"/>
    <property type="match status" value="1"/>
</dbReference>
<dbReference type="SMART" id="SM00129">
    <property type="entry name" value="KISc"/>
    <property type="match status" value="1"/>
</dbReference>
<dbReference type="AlphaFoldDB" id="A0ABD3A247"/>
<sequence>MGIMKRSEEVIRGGHEEGILVSVRLRPLNEKEILKNDVSDWECINDTTIIYKNANLSVSDRSMYPTAYTFDRVFRSGCSTRQVYEEGAKEVALSVVGGINATVFAYGQTSSGKTYTMTGITEYTIGDIYDYIQKHREREFVLKFSAMEIYNECVRDLLSTDTTPLRLLDDPERGTIVEKLMEEALRDWDHVTELLSVCEAQRQIGETALNEMSSRSHQIIRLTIESSAREFLGRDNCSTLAATVNFVDLAGSERASQSLSAGTRLKEGCHINRSLLTLGTVIRKLSKGKNGHIPFRDSKLTRILQSSLGGNARIAIICTMSPAQSHVEQSRNTLLFASCAKEVTTNAQVNVVMSEKALVKQLQKELARLESQLRSPGTTVITSDYAALLRDKDYQIEQLEKEVKDLTQQRDIAQSTLKDLLHILGEDRNSILGVGLGNYPNLRIHESPDSAHPIPDTSSLANSPIFSFGPSRSSSEDNFIRVPDFVENSKDNNTSPRLAVLSSNSSESESCHGWVEMEKRSNGTSKDLCKEVRCIEMEDLSYAQPLEPQPIALSVICSEDGEIPELQSSPQEKERRSASSSLKEEKQMVSLTVKEHQELTSPQVNTDEQLESPELKEEKELHCIDSLYVPAENSSPLQDLPEDFPGSKGLILTKSRSCKVNITTTNNTPPDGSEREFTARPEGIERKLLKFDLDVERLSREGSQPSAENIVDTKLEASNDTSSRIDNINSIDTSAITVQLLNENEVPDTSLKEPEENANIPKKNVKDVGLDPIEDEWKGLTNWPTEFKRLQKEIIELWEACSVSLAHRTYFYLLFQGDPTDAIYMEVEMRRMTFLKDTFSRGEKTVLNGQSLSLASSTKALHHERRKLSKQMLKKLSEDERQSLFLKWGIGLNTKLRRLQLAHRLWTNTEDMNHIADSAYVVAKLVGFIEPGQQSPKEMFGLDFTPQITTRNYSFKRSLISLL</sequence>
<evidence type="ECO:0000256" key="3">
    <source>
        <dbReference type="ARBA" id="ARBA00022701"/>
    </source>
</evidence>
<evidence type="ECO:0000256" key="12">
    <source>
        <dbReference type="RuleBase" id="RU000394"/>
    </source>
</evidence>
<dbReference type="PANTHER" id="PTHR47968">
    <property type="entry name" value="CENTROMERE PROTEIN E"/>
    <property type="match status" value="1"/>
</dbReference>
<comment type="caution">
    <text evidence="16">The sequence shown here is derived from an EMBL/GenBank/DDBJ whole genome shotgun (WGS) entry which is preliminary data.</text>
</comment>
<evidence type="ECO:0000256" key="4">
    <source>
        <dbReference type="ARBA" id="ARBA00022741"/>
    </source>
</evidence>
<keyword evidence="3 12" id="KW-0493">Microtubule</keyword>
<protein>
    <recommendedName>
        <fullName evidence="12">Kinesin-like protein</fullName>
    </recommendedName>
</protein>
<dbReference type="InterPro" id="IPR036961">
    <property type="entry name" value="Kinesin_motor_dom_sf"/>
</dbReference>
<keyword evidence="17" id="KW-1185">Reference proteome</keyword>
<evidence type="ECO:0000256" key="1">
    <source>
        <dbReference type="ARBA" id="ARBA00004123"/>
    </source>
</evidence>
<evidence type="ECO:0000256" key="9">
    <source>
        <dbReference type="ARBA" id="ARBA00023242"/>
    </source>
</evidence>
<organism evidence="16 17">
    <name type="scientific">Cinchona calisaya</name>
    <dbReference type="NCBI Taxonomy" id="153742"/>
    <lineage>
        <taxon>Eukaryota</taxon>
        <taxon>Viridiplantae</taxon>
        <taxon>Streptophyta</taxon>
        <taxon>Embryophyta</taxon>
        <taxon>Tracheophyta</taxon>
        <taxon>Spermatophyta</taxon>
        <taxon>Magnoliopsida</taxon>
        <taxon>eudicotyledons</taxon>
        <taxon>Gunneridae</taxon>
        <taxon>Pentapetalae</taxon>
        <taxon>asterids</taxon>
        <taxon>lamiids</taxon>
        <taxon>Gentianales</taxon>
        <taxon>Rubiaceae</taxon>
        <taxon>Cinchonoideae</taxon>
        <taxon>Cinchoneae</taxon>
        <taxon>Cinchona</taxon>
    </lineage>
</organism>
<dbReference type="Gene3D" id="3.40.850.10">
    <property type="entry name" value="Kinesin motor domain"/>
    <property type="match status" value="1"/>
</dbReference>
<dbReference type="GO" id="GO:0005874">
    <property type="term" value="C:microtubule"/>
    <property type="evidence" value="ECO:0007669"/>
    <property type="project" value="UniProtKB-KW"/>
</dbReference>
<gene>
    <name evidence="16" type="ORF">ACH5RR_013680</name>
</gene>
<evidence type="ECO:0000256" key="8">
    <source>
        <dbReference type="ARBA" id="ARBA00023212"/>
    </source>
</evidence>
<keyword evidence="5 11" id="KW-0067">ATP-binding</keyword>
<comment type="similarity">
    <text evidence="2">Belongs to the TRAFAC class myosin-kinesin ATPase superfamily. Kinesin family. KIN-7 subfamily.</text>
</comment>
<dbReference type="GO" id="GO:0003774">
    <property type="term" value="F:cytoskeletal motor activity"/>
    <property type="evidence" value="ECO:0007669"/>
    <property type="project" value="UniProtKB-UniRule"/>
</dbReference>
<feature type="binding site" evidence="11">
    <location>
        <begin position="107"/>
        <end position="114"/>
    </location>
    <ligand>
        <name>ATP</name>
        <dbReference type="ChEBI" id="CHEBI:30616"/>
    </ligand>
</feature>
<keyword evidence="6 13" id="KW-0175">Coiled coil</keyword>
<keyword evidence="8" id="KW-0206">Cytoskeleton</keyword>
<dbReference type="PROSITE" id="PS00411">
    <property type="entry name" value="KINESIN_MOTOR_1"/>
    <property type="match status" value="1"/>
</dbReference>
<dbReference type="InterPro" id="IPR001752">
    <property type="entry name" value="Kinesin_motor_dom"/>
</dbReference>
<feature type="domain" description="Kinesin motor" evidence="15">
    <location>
        <begin position="18"/>
        <end position="343"/>
    </location>
</feature>
<dbReference type="GO" id="GO:0005524">
    <property type="term" value="F:ATP binding"/>
    <property type="evidence" value="ECO:0007669"/>
    <property type="project" value="UniProtKB-UniRule"/>
</dbReference>
<evidence type="ECO:0000256" key="11">
    <source>
        <dbReference type="PROSITE-ProRule" id="PRU00283"/>
    </source>
</evidence>
<dbReference type="InterPro" id="IPR027640">
    <property type="entry name" value="Kinesin-like_fam"/>
</dbReference>
<dbReference type="CDD" id="cd01374">
    <property type="entry name" value="KISc_CENP_E"/>
    <property type="match status" value="1"/>
</dbReference>
<dbReference type="EMBL" id="JBJUIK010000006">
    <property type="protein sequence ID" value="KAL3525308.1"/>
    <property type="molecule type" value="Genomic_DNA"/>
</dbReference>
<dbReference type="Proteomes" id="UP001630127">
    <property type="component" value="Unassembled WGS sequence"/>
</dbReference>
<dbReference type="PROSITE" id="PS50067">
    <property type="entry name" value="KINESIN_MOTOR_2"/>
    <property type="match status" value="1"/>
</dbReference>
<evidence type="ECO:0000259" key="15">
    <source>
        <dbReference type="PROSITE" id="PS50067"/>
    </source>
</evidence>
<proteinExistence type="inferred from homology"/>
<reference evidence="16 17" key="1">
    <citation type="submission" date="2024-11" db="EMBL/GenBank/DDBJ databases">
        <title>A near-complete genome assembly of Cinchona calisaya.</title>
        <authorList>
            <person name="Lian D.C."/>
            <person name="Zhao X.W."/>
            <person name="Wei L."/>
        </authorList>
    </citation>
    <scope>NUCLEOTIDE SEQUENCE [LARGE SCALE GENOMIC DNA]</scope>
    <source>
        <tissue evidence="16">Nenye</tissue>
    </source>
</reference>
<dbReference type="FunFam" id="3.40.850.10:FF:000016">
    <property type="entry name" value="Kinesin-like protein"/>
    <property type="match status" value="1"/>
</dbReference>
<evidence type="ECO:0000313" key="16">
    <source>
        <dbReference type="EMBL" id="KAL3525308.1"/>
    </source>
</evidence>
<evidence type="ECO:0000256" key="14">
    <source>
        <dbReference type="SAM" id="MobiDB-lite"/>
    </source>
</evidence>
<dbReference type="GO" id="GO:0000919">
    <property type="term" value="P:cell plate assembly"/>
    <property type="evidence" value="ECO:0007669"/>
    <property type="project" value="UniProtKB-ARBA"/>
</dbReference>
<keyword evidence="4 11" id="KW-0547">Nucleotide-binding</keyword>
<evidence type="ECO:0000313" key="17">
    <source>
        <dbReference type="Proteomes" id="UP001630127"/>
    </source>
</evidence>
<evidence type="ECO:0000256" key="6">
    <source>
        <dbReference type="ARBA" id="ARBA00023054"/>
    </source>
</evidence>
<evidence type="ECO:0000256" key="10">
    <source>
        <dbReference type="ARBA" id="ARBA00060413"/>
    </source>
</evidence>
<evidence type="ECO:0000256" key="7">
    <source>
        <dbReference type="ARBA" id="ARBA00023175"/>
    </source>
</evidence>
<evidence type="ECO:0000256" key="5">
    <source>
        <dbReference type="ARBA" id="ARBA00022840"/>
    </source>
</evidence>
<dbReference type="Pfam" id="PF00225">
    <property type="entry name" value="Kinesin"/>
    <property type="match status" value="1"/>
</dbReference>
<keyword evidence="9" id="KW-0539">Nucleus</keyword>
<accession>A0ABD3A247</accession>
<dbReference type="InterPro" id="IPR019821">
    <property type="entry name" value="Kinesin_motor_CS"/>
</dbReference>
<dbReference type="PANTHER" id="PTHR47968:SF55">
    <property type="entry name" value="KINESIN-LIKE PROTEIN KIN-7H"/>
    <property type="match status" value="1"/>
</dbReference>
<dbReference type="InterPro" id="IPR021881">
    <property type="entry name" value="NACK_C"/>
</dbReference>
<keyword evidence="7 11" id="KW-0505">Motor protein</keyword>
<comment type="subcellular location">
    <subcellularLocation>
        <location evidence="10">Cytoplasm</location>
        <location evidence="10">Cytoskeleton</location>
        <location evidence="10">Phragmoplast</location>
    </subcellularLocation>
    <subcellularLocation>
        <location evidence="1">Nucleus</location>
    </subcellularLocation>
</comment>
<dbReference type="InterPro" id="IPR027417">
    <property type="entry name" value="P-loop_NTPase"/>
</dbReference>
<evidence type="ECO:0000256" key="2">
    <source>
        <dbReference type="ARBA" id="ARBA00007310"/>
    </source>
</evidence>
<feature type="compositionally biased region" description="Basic and acidic residues" evidence="14">
    <location>
        <begin position="571"/>
        <end position="589"/>
    </location>
</feature>
<feature type="region of interest" description="Disordered" evidence="14">
    <location>
        <begin position="562"/>
        <end position="589"/>
    </location>
</feature>
<evidence type="ECO:0000256" key="13">
    <source>
        <dbReference type="SAM" id="Coils"/>
    </source>
</evidence>
<dbReference type="SUPFAM" id="SSF52540">
    <property type="entry name" value="P-loop containing nucleoside triphosphate hydrolases"/>
    <property type="match status" value="1"/>
</dbReference>
<keyword evidence="8" id="KW-0963">Cytoplasm</keyword>
<dbReference type="GO" id="GO:0005634">
    <property type="term" value="C:nucleus"/>
    <property type="evidence" value="ECO:0007669"/>
    <property type="project" value="UniProtKB-SubCell"/>
</dbReference>
<dbReference type="PRINTS" id="PR00380">
    <property type="entry name" value="KINESINHEAVY"/>
</dbReference>
<name>A0ABD3A247_9GENT</name>
<dbReference type="GO" id="GO:0009524">
    <property type="term" value="C:phragmoplast"/>
    <property type="evidence" value="ECO:0007669"/>
    <property type="project" value="UniProtKB-SubCell"/>
</dbReference>